<evidence type="ECO:0000256" key="8">
    <source>
        <dbReference type="ARBA" id="ARBA00022692"/>
    </source>
</evidence>
<dbReference type="SUPFAM" id="SSF53448">
    <property type="entry name" value="Nucleotide-diphospho-sugar transferases"/>
    <property type="match status" value="1"/>
</dbReference>
<comment type="similarity">
    <text evidence="4">Belongs to the glycosyltransferase 2 family.</text>
</comment>
<dbReference type="Gene3D" id="3.90.550.10">
    <property type="entry name" value="Spore Coat Polysaccharide Biosynthesis Protein SpsA, Chain A"/>
    <property type="match status" value="1"/>
</dbReference>
<comment type="pathway">
    <text evidence="3">Protein modification; protein glycosylation.</text>
</comment>
<evidence type="ECO:0000256" key="5">
    <source>
        <dbReference type="ARBA" id="ARBA00012583"/>
    </source>
</evidence>
<evidence type="ECO:0000256" key="7">
    <source>
        <dbReference type="ARBA" id="ARBA00022679"/>
    </source>
</evidence>
<evidence type="ECO:0000256" key="15">
    <source>
        <dbReference type="SAM" id="Phobius"/>
    </source>
</evidence>
<gene>
    <name evidence="18" type="ORF">GCM10022223_47820</name>
</gene>
<dbReference type="Proteomes" id="UP001501074">
    <property type="component" value="Unassembled WGS sequence"/>
</dbReference>
<dbReference type="Pfam" id="PF00535">
    <property type="entry name" value="Glycos_transf_2"/>
    <property type="match status" value="1"/>
</dbReference>
<reference evidence="19" key="1">
    <citation type="journal article" date="2019" name="Int. J. Syst. Evol. Microbiol.">
        <title>The Global Catalogue of Microorganisms (GCM) 10K type strain sequencing project: providing services to taxonomists for standard genome sequencing and annotation.</title>
        <authorList>
            <consortium name="The Broad Institute Genomics Platform"/>
            <consortium name="The Broad Institute Genome Sequencing Center for Infectious Disease"/>
            <person name="Wu L."/>
            <person name="Ma J."/>
        </authorList>
    </citation>
    <scope>NUCLEOTIDE SEQUENCE [LARGE SCALE GENOMIC DNA]</scope>
    <source>
        <strain evidence="19">JCM 16902</strain>
    </source>
</reference>
<dbReference type="EMBL" id="BAAAZO010000009">
    <property type="protein sequence ID" value="GAA3625121.1"/>
    <property type="molecule type" value="Genomic_DNA"/>
</dbReference>
<keyword evidence="6" id="KW-0328">Glycosyltransferase</keyword>
<dbReference type="RefSeq" id="WP_231484625.1">
    <property type="nucleotide sequence ID" value="NZ_BAAAZO010000009.1"/>
</dbReference>
<keyword evidence="19" id="KW-1185">Reference proteome</keyword>
<keyword evidence="10" id="KW-0735">Signal-anchor</keyword>
<evidence type="ECO:0000256" key="14">
    <source>
        <dbReference type="SAM" id="MobiDB-lite"/>
    </source>
</evidence>
<evidence type="ECO:0000256" key="12">
    <source>
        <dbReference type="ARBA" id="ARBA00023136"/>
    </source>
</evidence>
<feature type="domain" description="Glycosyltransferase 2-like" evidence="16">
    <location>
        <begin position="41"/>
        <end position="207"/>
    </location>
</feature>
<evidence type="ECO:0000259" key="16">
    <source>
        <dbReference type="Pfam" id="PF00535"/>
    </source>
</evidence>
<feature type="transmembrane region" description="Helical" evidence="15">
    <location>
        <begin position="382"/>
        <end position="402"/>
    </location>
</feature>
<evidence type="ECO:0000256" key="2">
    <source>
        <dbReference type="ARBA" id="ARBA00004389"/>
    </source>
</evidence>
<protein>
    <recommendedName>
        <fullName evidence="5">dolichyl-phosphate beta-glucosyltransferase</fullName>
        <ecNumber evidence="5">2.4.1.117</ecNumber>
    </recommendedName>
</protein>
<dbReference type="Pfam" id="PF04138">
    <property type="entry name" value="GtrA_DPMS_TM"/>
    <property type="match status" value="1"/>
</dbReference>
<dbReference type="InterPro" id="IPR035518">
    <property type="entry name" value="DPG_synthase"/>
</dbReference>
<evidence type="ECO:0000256" key="4">
    <source>
        <dbReference type="ARBA" id="ARBA00006739"/>
    </source>
</evidence>
<dbReference type="InterPro" id="IPR001173">
    <property type="entry name" value="Glyco_trans_2-like"/>
</dbReference>
<dbReference type="EC" id="2.4.1.117" evidence="5"/>
<comment type="subcellular location">
    <subcellularLocation>
        <location evidence="2">Endoplasmic reticulum membrane</location>
        <topology evidence="2">Single-pass membrane protein</topology>
    </subcellularLocation>
    <subcellularLocation>
        <location evidence="1">Membrane</location>
        <topology evidence="1">Multi-pass membrane protein</topology>
    </subcellularLocation>
</comment>
<keyword evidence="7" id="KW-0808">Transferase</keyword>
<feature type="transmembrane region" description="Helical" evidence="15">
    <location>
        <begin position="315"/>
        <end position="335"/>
    </location>
</feature>
<sequence length="439" mass="47156">MTAIQTFQSQGSQGSPDSPVAEAAGATQPHHQPVLVPALDVVVPVYNEEAGIEPCIERLHAYLSSTFPYRFRITIADNASVDSTFEIATRLAARYREVEAVHLEQKGRGRALRAVWSASDATVLAYMDVDLSTDLTALLPLVAPLLSGHSELAIGSRLARGSRVVRGTKRELISRCYNLILRGTLAAGFTDAQCGFKAIRGDVAQRLLPLVEDTGWFFDTELLVLAERSGLRIHEVPVDWVDDPDSRVDIVATATADLKGVARVARALTSGELPLAGIRAELRPTHSPGRTAGSISATGRTVDPDGVPPGLTGQVIRFATVGLVSTVAYVILYALMRYGIGAQAANLVALLITTVGNTAANRSLTFGVHGPHRWWRHQFQGMAVFLLTLLLTSGSLALLGSVTGSVHHVVEITVLVLASLLATALRFTLLRTWVFKAHR</sequence>
<keyword evidence="8 15" id="KW-0812">Transmembrane</keyword>
<feature type="region of interest" description="Disordered" evidence="14">
    <location>
        <begin position="1"/>
        <end position="29"/>
    </location>
</feature>
<evidence type="ECO:0000313" key="19">
    <source>
        <dbReference type="Proteomes" id="UP001501074"/>
    </source>
</evidence>
<evidence type="ECO:0000256" key="9">
    <source>
        <dbReference type="ARBA" id="ARBA00022824"/>
    </source>
</evidence>
<keyword evidence="9" id="KW-0256">Endoplasmic reticulum</keyword>
<evidence type="ECO:0000259" key="17">
    <source>
        <dbReference type="Pfam" id="PF04138"/>
    </source>
</evidence>
<comment type="caution">
    <text evidence="18">The sequence shown here is derived from an EMBL/GenBank/DDBJ whole genome shotgun (WGS) entry which is preliminary data.</text>
</comment>
<proteinExistence type="inferred from homology"/>
<dbReference type="CDD" id="cd04188">
    <property type="entry name" value="DPG_synthase"/>
    <property type="match status" value="1"/>
</dbReference>
<evidence type="ECO:0000256" key="3">
    <source>
        <dbReference type="ARBA" id="ARBA00004922"/>
    </source>
</evidence>
<name>A0ABP7A5A5_9ACTN</name>
<comment type="catalytic activity">
    <reaction evidence="13">
        <text>a di-trans,poly-cis-dolichyl phosphate + UDP-alpha-D-glucose = a di-trans,poly-cis-dolichyl beta-D-glucosyl phosphate + UDP</text>
        <dbReference type="Rhea" id="RHEA:15401"/>
        <dbReference type="Rhea" id="RHEA-COMP:19498"/>
        <dbReference type="Rhea" id="RHEA-COMP:19502"/>
        <dbReference type="ChEBI" id="CHEBI:57525"/>
        <dbReference type="ChEBI" id="CHEBI:57683"/>
        <dbReference type="ChEBI" id="CHEBI:58223"/>
        <dbReference type="ChEBI" id="CHEBI:58885"/>
        <dbReference type="EC" id="2.4.1.117"/>
    </reaction>
    <physiologicalReaction direction="left-to-right" evidence="13">
        <dbReference type="Rhea" id="RHEA:15402"/>
    </physiologicalReaction>
</comment>
<evidence type="ECO:0000256" key="11">
    <source>
        <dbReference type="ARBA" id="ARBA00022989"/>
    </source>
</evidence>
<evidence type="ECO:0000256" key="6">
    <source>
        <dbReference type="ARBA" id="ARBA00022676"/>
    </source>
</evidence>
<dbReference type="InterPro" id="IPR007267">
    <property type="entry name" value="GtrA_DPMS_TM"/>
</dbReference>
<dbReference type="InterPro" id="IPR029044">
    <property type="entry name" value="Nucleotide-diphossugar_trans"/>
</dbReference>
<keyword evidence="11 15" id="KW-1133">Transmembrane helix</keyword>
<evidence type="ECO:0000256" key="13">
    <source>
        <dbReference type="ARBA" id="ARBA00045097"/>
    </source>
</evidence>
<accession>A0ABP7A5A5</accession>
<keyword evidence="12 15" id="KW-0472">Membrane</keyword>
<evidence type="ECO:0000313" key="18">
    <source>
        <dbReference type="EMBL" id="GAA3625121.1"/>
    </source>
</evidence>
<dbReference type="PANTHER" id="PTHR10859">
    <property type="entry name" value="GLYCOSYL TRANSFERASE"/>
    <property type="match status" value="1"/>
</dbReference>
<dbReference type="PANTHER" id="PTHR10859:SF91">
    <property type="entry name" value="DOLICHYL-PHOSPHATE BETA-GLUCOSYLTRANSFERASE"/>
    <property type="match status" value="1"/>
</dbReference>
<evidence type="ECO:0000256" key="10">
    <source>
        <dbReference type="ARBA" id="ARBA00022968"/>
    </source>
</evidence>
<evidence type="ECO:0000256" key="1">
    <source>
        <dbReference type="ARBA" id="ARBA00004141"/>
    </source>
</evidence>
<feature type="transmembrane region" description="Helical" evidence="15">
    <location>
        <begin position="408"/>
        <end position="429"/>
    </location>
</feature>
<organism evidence="18 19">
    <name type="scientific">Kineosporia mesophila</name>
    <dbReference type="NCBI Taxonomy" id="566012"/>
    <lineage>
        <taxon>Bacteria</taxon>
        <taxon>Bacillati</taxon>
        <taxon>Actinomycetota</taxon>
        <taxon>Actinomycetes</taxon>
        <taxon>Kineosporiales</taxon>
        <taxon>Kineosporiaceae</taxon>
        <taxon>Kineosporia</taxon>
    </lineage>
</organism>
<feature type="domain" description="GtrA/DPMS transmembrane" evidence="17">
    <location>
        <begin position="317"/>
        <end position="435"/>
    </location>
</feature>